<comment type="caution">
    <text evidence="5">The sequence shown here is derived from an EMBL/GenBank/DDBJ whole genome shotgun (WGS) entry which is preliminary data.</text>
</comment>
<evidence type="ECO:0000256" key="2">
    <source>
        <dbReference type="ARBA" id="ARBA00022801"/>
    </source>
</evidence>
<proteinExistence type="predicted"/>
<dbReference type="InterPro" id="IPR041492">
    <property type="entry name" value="HAD_2"/>
</dbReference>
<evidence type="ECO:0000256" key="1">
    <source>
        <dbReference type="ARBA" id="ARBA00022723"/>
    </source>
</evidence>
<keyword evidence="2" id="KW-0378">Hydrolase</keyword>
<reference evidence="5 6" key="1">
    <citation type="submission" date="2023-07" db="EMBL/GenBank/DDBJ databases">
        <title>Sorghum-associated microbial communities from plants grown in Nebraska, USA.</title>
        <authorList>
            <person name="Schachtman D."/>
        </authorList>
    </citation>
    <scope>NUCLEOTIDE SEQUENCE [LARGE SCALE GENOMIC DNA]</scope>
    <source>
        <strain evidence="5 6">4249</strain>
    </source>
</reference>
<dbReference type="InterPro" id="IPR050155">
    <property type="entry name" value="HAD-like_hydrolase_sf"/>
</dbReference>
<dbReference type="NCBIfam" id="TIGR01549">
    <property type="entry name" value="HAD-SF-IA-v1"/>
    <property type="match status" value="1"/>
</dbReference>
<keyword evidence="6" id="KW-1185">Reference proteome</keyword>
<accession>A0ABU1WRY1</accession>
<dbReference type="SUPFAM" id="SSF56784">
    <property type="entry name" value="HAD-like"/>
    <property type="match status" value="1"/>
</dbReference>
<name>A0ABU1WRY1_9BURK</name>
<evidence type="ECO:0000256" key="4">
    <source>
        <dbReference type="ARBA" id="ARBA00023277"/>
    </source>
</evidence>
<dbReference type="Gene3D" id="3.40.50.1000">
    <property type="entry name" value="HAD superfamily/HAD-like"/>
    <property type="match status" value="1"/>
</dbReference>
<organism evidence="5 6">
    <name type="scientific">Hydrogenophaga palleronii</name>
    <dbReference type="NCBI Taxonomy" id="65655"/>
    <lineage>
        <taxon>Bacteria</taxon>
        <taxon>Pseudomonadati</taxon>
        <taxon>Pseudomonadota</taxon>
        <taxon>Betaproteobacteria</taxon>
        <taxon>Burkholderiales</taxon>
        <taxon>Comamonadaceae</taxon>
        <taxon>Hydrogenophaga</taxon>
    </lineage>
</organism>
<sequence>MCESTVLFDGVQSCLGELKQAGWRWGIVTNKGQHFTKPLVEFLGLQPEVLVCGDAVPQPKPAPDGLFAAATALELEVGSCVYVGDDGKDVVAAAAAGMRSIAALYGYSTLLSDPDLLEADEKIHSLVELLPVLNRFELRARDDAAWGRDSKNSSTG</sequence>
<dbReference type="InterPro" id="IPR023214">
    <property type="entry name" value="HAD_sf"/>
</dbReference>
<keyword evidence="4" id="KW-0119">Carbohydrate metabolism</keyword>
<dbReference type="InterPro" id="IPR006439">
    <property type="entry name" value="HAD-SF_hydro_IA"/>
</dbReference>
<dbReference type="Proteomes" id="UP001265700">
    <property type="component" value="Unassembled WGS sequence"/>
</dbReference>
<dbReference type="PANTHER" id="PTHR43434">
    <property type="entry name" value="PHOSPHOGLYCOLATE PHOSPHATASE"/>
    <property type="match status" value="1"/>
</dbReference>
<evidence type="ECO:0000313" key="5">
    <source>
        <dbReference type="EMBL" id="MDR7152050.1"/>
    </source>
</evidence>
<dbReference type="InterPro" id="IPR036412">
    <property type="entry name" value="HAD-like_sf"/>
</dbReference>
<evidence type="ECO:0000313" key="6">
    <source>
        <dbReference type="Proteomes" id="UP001265700"/>
    </source>
</evidence>
<dbReference type="PANTHER" id="PTHR43434:SF23">
    <property type="entry name" value="PHOSPHOGLYCOLATE PHOSPHATASE"/>
    <property type="match status" value="1"/>
</dbReference>
<protein>
    <submittedName>
        <fullName evidence="5">Phosphoglycolate phosphatase-like HAD superfamily hydrolase</fullName>
    </submittedName>
</protein>
<dbReference type="Pfam" id="PF13419">
    <property type="entry name" value="HAD_2"/>
    <property type="match status" value="1"/>
</dbReference>
<keyword evidence="1" id="KW-0479">Metal-binding</keyword>
<gene>
    <name evidence="5" type="ORF">J2W49_004026</name>
</gene>
<keyword evidence="3" id="KW-0460">Magnesium</keyword>
<evidence type="ECO:0000256" key="3">
    <source>
        <dbReference type="ARBA" id="ARBA00022842"/>
    </source>
</evidence>
<dbReference type="EMBL" id="JAVDWU010000009">
    <property type="protein sequence ID" value="MDR7152050.1"/>
    <property type="molecule type" value="Genomic_DNA"/>
</dbReference>